<name>A0ABV6ANQ6_9HYPH</name>
<sequence length="134" mass="14750">MSAISIVRAVLTANAPVTTMVASRIYPIELPQTGPLPAIVLHLSREVDGRHLQGQDQYPVADFITDACGESYAVADAVGEAVKTCLRDYRGTIAGHQVDYVLTDDLDFFDRGQSGTIWRRRQGFTMRYRSSSGQ</sequence>
<evidence type="ECO:0000313" key="2">
    <source>
        <dbReference type="Proteomes" id="UP001589692"/>
    </source>
</evidence>
<accession>A0ABV6ANQ6</accession>
<organism evidence="1 2">
    <name type="scientific">Rhizobium puerariae</name>
    <dbReference type="NCBI Taxonomy" id="1585791"/>
    <lineage>
        <taxon>Bacteria</taxon>
        <taxon>Pseudomonadati</taxon>
        <taxon>Pseudomonadota</taxon>
        <taxon>Alphaproteobacteria</taxon>
        <taxon>Hyphomicrobiales</taxon>
        <taxon>Rhizobiaceae</taxon>
        <taxon>Rhizobium/Agrobacterium group</taxon>
        <taxon>Rhizobium</taxon>
    </lineage>
</organism>
<comment type="caution">
    <text evidence="1">The sequence shown here is derived from an EMBL/GenBank/DDBJ whole genome shotgun (WGS) entry which is preliminary data.</text>
</comment>
<dbReference type="Gene3D" id="3.30.2000.30">
    <property type="match status" value="1"/>
</dbReference>
<dbReference type="EMBL" id="JBHMAA010000032">
    <property type="protein sequence ID" value="MFB9952182.1"/>
    <property type="molecule type" value="Genomic_DNA"/>
</dbReference>
<reference evidence="1 2" key="1">
    <citation type="submission" date="2024-09" db="EMBL/GenBank/DDBJ databases">
        <authorList>
            <person name="Sun Q."/>
            <person name="Mori K."/>
        </authorList>
    </citation>
    <scope>NUCLEOTIDE SEQUENCE [LARGE SCALE GENOMIC DNA]</scope>
    <source>
        <strain evidence="1 2">TBRC 4938</strain>
    </source>
</reference>
<dbReference type="Proteomes" id="UP001589692">
    <property type="component" value="Unassembled WGS sequence"/>
</dbReference>
<dbReference type="RefSeq" id="WP_377264997.1">
    <property type="nucleotide sequence ID" value="NZ_JBHMAA010000032.1"/>
</dbReference>
<dbReference type="Pfam" id="PF11367">
    <property type="entry name" value="Tail_completion_gp17"/>
    <property type="match status" value="1"/>
</dbReference>
<dbReference type="InterPro" id="IPR021508">
    <property type="entry name" value="Gp17-like"/>
</dbReference>
<dbReference type="InterPro" id="IPR053745">
    <property type="entry name" value="Viral_Tail_Comp_sf"/>
</dbReference>
<gene>
    <name evidence="1" type="ORF">ACFFP0_25340</name>
</gene>
<proteinExistence type="predicted"/>
<protein>
    <submittedName>
        <fullName evidence="1">DUF3168 domain-containing protein</fullName>
    </submittedName>
</protein>
<evidence type="ECO:0000313" key="1">
    <source>
        <dbReference type="EMBL" id="MFB9952182.1"/>
    </source>
</evidence>
<keyword evidence="2" id="KW-1185">Reference proteome</keyword>